<reference evidence="1 2" key="1">
    <citation type="submission" date="2019-11" db="EMBL/GenBank/DDBJ databases">
        <title>Description of Pedobacter sp. LMG 31462T.</title>
        <authorList>
            <person name="Carlier A."/>
            <person name="Qi S."/>
            <person name="Vandamme P."/>
        </authorList>
    </citation>
    <scope>NUCLEOTIDE SEQUENCE [LARGE SCALE GENOMIC DNA]</scope>
    <source>
        <strain evidence="1 2">LMG 31462</strain>
    </source>
</reference>
<comment type="caution">
    <text evidence="1">The sequence shown here is derived from an EMBL/GenBank/DDBJ whole genome shotgun (WGS) entry which is preliminary data.</text>
</comment>
<name>A0ABR6F1L7_9SPHI</name>
<keyword evidence="2" id="KW-1185">Reference proteome</keyword>
<protein>
    <submittedName>
        <fullName evidence="1">Uncharacterized protein</fullName>
    </submittedName>
</protein>
<evidence type="ECO:0000313" key="1">
    <source>
        <dbReference type="EMBL" id="MBB2151433.1"/>
    </source>
</evidence>
<proteinExistence type="predicted"/>
<evidence type="ECO:0000313" key="2">
    <source>
        <dbReference type="Proteomes" id="UP000636110"/>
    </source>
</evidence>
<gene>
    <name evidence="1" type="ORF">GM920_21205</name>
</gene>
<sequence length="173" mass="20090">MPTIEIVSINSTALQLNQENFSIAIIEEDKLISHRELFYDLLRQQNGIIVHIGNPEFKYDKCGGFFAGELIDWDIDYPGELIIPVNKISDPIFNSDANQQFSFKFLDQYKPDIDKLLKIALDKSPIKKVCFLTDYQFGPGKETIEIIYTINDFWQQHDNNGLRLNTLYEMYGQ</sequence>
<dbReference type="RefSeq" id="WP_182961280.1">
    <property type="nucleotide sequence ID" value="NZ_WNXC01000010.1"/>
</dbReference>
<dbReference type="Proteomes" id="UP000636110">
    <property type="component" value="Unassembled WGS sequence"/>
</dbReference>
<accession>A0ABR6F1L7</accession>
<organism evidence="1 2">
    <name type="scientific">Pedobacter gandavensis</name>
    <dbReference type="NCBI Taxonomy" id="2679963"/>
    <lineage>
        <taxon>Bacteria</taxon>
        <taxon>Pseudomonadati</taxon>
        <taxon>Bacteroidota</taxon>
        <taxon>Sphingobacteriia</taxon>
        <taxon>Sphingobacteriales</taxon>
        <taxon>Sphingobacteriaceae</taxon>
        <taxon>Pedobacter</taxon>
    </lineage>
</organism>
<dbReference type="EMBL" id="WNXC01000010">
    <property type="protein sequence ID" value="MBB2151433.1"/>
    <property type="molecule type" value="Genomic_DNA"/>
</dbReference>